<dbReference type="InterPro" id="IPR050210">
    <property type="entry name" value="tRNA_Adenine-N(6)_MTase"/>
</dbReference>
<dbReference type="Gene3D" id="3.40.50.150">
    <property type="entry name" value="Vaccinia Virus protein VP39"/>
    <property type="match status" value="1"/>
</dbReference>
<dbReference type="HAMAP" id="MF_01872">
    <property type="entry name" value="tRNA_methyltr_YfiC"/>
    <property type="match status" value="1"/>
</dbReference>
<dbReference type="Proteomes" id="UP000264779">
    <property type="component" value="Unassembled WGS sequence"/>
</dbReference>
<comment type="caution">
    <text evidence="8">The sequence shown here is derived from an EMBL/GenBank/DDBJ whole genome shotgun (WGS) entry which is preliminary data.</text>
</comment>
<keyword evidence="2 6" id="KW-0489">Methyltransferase</keyword>
<comment type="catalytic activity">
    <reaction evidence="6">
        <text>adenosine(37) in tRNA1(Val) + S-adenosyl-L-methionine = N(6)-methyladenosine(37) in tRNA1(Val) + S-adenosyl-L-homocysteine + H(+)</text>
        <dbReference type="Rhea" id="RHEA:43160"/>
        <dbReference type="Rhea" id="RHEA-COMP:10369"/>
        <dbReference type="Rhea" id="RHEA-COMP:10370"/>
        <dbReference type="ChEBI" id="CHEBI:15378"/>
        <dbReference type="ChEBI" id="CHEBI:57856"/>
        <dbReference type="ChEBI" id="CHEBI:59789"/>
        <dbReference type="ChEBI" id="CHEBI:74411"/>
        <dbReference type="ChEBI" id="CHEBI:74449"/>
        <dbReference type="EC" id="2.1.1.223"/>
    </reaction>
</comment>
<reference evidence="8 9" key="1">
    <citation type="journal article" date="2018" name="Nat. Biotechnol.">
        <title>A standardized bacterial taxonomy based on genome phylogeny substantially revises the tree of life.</title>
        <authorList>
            <person name="Parks D.H."/>
            <person name="Chuvochina M."/>
            <person name="Waite D.W."/>
            <person name="Rinke C."/>
            <person name="Skarshewski A."/>
            <person name="Chaumeil P.A."/>
            <person name="Hugenholtz P."/>
        </authorList>
    </citation>
    <scope>NUCLEOTIDE SEQUENCE [LARGE SCALE GENOMIC DNA]</scope>
    <source>
        <strain evidence="8">UBA11621</strain>
    </source>
</reference>
<accession>A0A358DVN6</accession>
<evidence type="ECO:0000256" key="2">
    <source>
        <dbReference type="ARBA" id="ARBA00022603"/>
    </source>
</evidence>
<dbReference type="EMBL" id="DONK01000052">
    <property type="protein sequence ID" value="HBU50344.1"/>
    <property type="molecule type" value="Genomic_DNA"/>
</dbReference>
<dbReference type="PANTHER" id="PTHR47739:SF1">
    <property type="entry name" value="TRNA1(VAL) (ADENINE(37)-N6)-METHYLTRANSFERASE"/>
    <property type="match status" value="1"/>
</dbReference>
<proteinExistence type="inferred from homology"/>
<dbReference type="PROSITE" id="PS00092">
    <property type="entry name" value="N6_MTASE"/>
    <property type="match status" value="1"/>
</dbReference>
<keyword evidence="4 6" id="KW-0949">S-adenosyl-L-methionine</keyword>
<dbReference type="GO" id="GO:0005737">
    <property type="term" value="C:cytoplasm"/>
    <property type="evidence" value="ECO:0007669"/>
    <property type="project" value="UniProtKB-SubCell"/>
</dbReference>
<sequence length="244" mass="27216">MSVVTVFRCKQFAVQQDKCAMKVSTDSMILGSWVEVGQAQTMLDIGTGTGILALMLAQKSADRAHIMAIDIDEDAAMQAQENVKNGPWPNKIDVICGDINAAIASRFDLIVSNPPYFETPAAPTQAYQTQAVNRQVARQFSHLSPASLFSRVAELLSPEGRFYCLYPSESETDIVETGARHHLFAQRIMQVQHSETSSPYVNGYMFSKNDSQVDIRRETLVIRQANNQYTPQFKSLCQGFYLSF</sequence>
<dbReference type="SUPFAM" id="SSF53335">
    <property type="entry name" value="S-adenosyl-L-methionine-dependent methyltransferases"/>
    <property type="match status" value="1"/>
</dbReference>
<dbReference type="InterPro" id="IPR007848">
    <property type="entry name" value="Small_mtfrase_dom"/>
</dbReference>
<dbReference type="EC" id="2.1.1.223" evidence="6"/>
<evidence type="ECO:0000313" key="9">
    <source>
        <dbReference type="Proteomes" id="UP000264779"/>
    </source>
</evidence>
<keyword evidence="3 6" id="KW-0808">Transferase</keyword>
<dbReference type="InterPro" id="IPR029063">
    <property type="entry name" value="SAM-dependent_MTases_sf"/>
</dbReference>
<evidence type="ECO:0000313" key="8">
    <source>
        <dbReference type="EMBL" id="HBU50344.1"/>
    </source>
</evidence>
<evidence type="ECO:0000259" key="7">
    <source>
        <dbReference type="Pfam" id="PF05175"/>
    </source>
</evidence>
<evidence type="ECO:0000256" key="3">
    <source>
        <dbReference type="ARBA" id="ARBA00022679"/>
    </source>
</evidence>
<name>A0A358DVN6_9ALTE</name>
<dbReference type="InterPro" id="IPR002052">
    <property type="entry name" value="DNA_methylase_N6_adenine_CS"/>
</dbReference>
<evidence type="ECO:0000256" key="4">
    <source>
        <dbReference type="ARBA" id="ARBA00022691"/>
    </source>
</evidence>
<dbReference type="Pfam" id="PF05175">
    <property type="entry name" value="MTS"/>
    <property type="match status" value="1"/>
</dbReference>
<dbReference type="AlphaFoldDB" id="A0A358DVN6"/>
<dbReference type="GO" id="GO:0003676">
    <property type="term" value="F:nucleic acid binding"/>
    <property type="evidence" value="ECO:0007669"/>
    <property type="project" value="InterPro"/>
</dbReference>
<dbReference type="GO" id="GO:0016430">
    <property type="term" value="F:tRNA (adenine-N6)-methyltransferase activity"/>
    <property type="evidence" value="ECO:0007669"/>
    <property type="project" value="UniProtKB-UniRule"/>
</dbReference>
<comment type="function">
    <text evidence="6">Specifically methylates the adenine in position 37 of tRNA(1)(Val) (anticodon cmo5UAC).</text>
</comment>
<evidence type="ECO:0000256" key="6">
    <source>
        <dbReference type="HAMAP-Rule" id="MF_01872"/>
    </source>
</evidence>
<evidence type="ECO:0000256" key="5">
    <source>
        <dbReference type="ARBA" id="ARBA00022694"/>
    </source>
</evidence>
<comment type="subcellular location">
    <subcellularLocation>
        <location evidence="6">Cytoplasm</location>
    </subcellularLocation>
</comment>
<protein>
    <recommendedName>
        <fullName evidence="6">tRNA1(Val) (adenine(37)-N6)-methyltransferase</fullName>
        <ecNumber evidence="6">2.1.1.223</ecNumber>
    </recommendedName>
    <alternativeName>
        <fullName evidence="6">tRNA m6A37 methyltransferase</fullName>
    </alternativeName>
</protein>
<dbReference type="GO" id="GO:0032259">
    <property type="term" value="P:methylation"/>
    <property type="evidence" value="ECO:0007669"/>
    <property type="project" value="UniProtKB-KW"/>
</dbReference>
<dbReference type="PANTHER" id="PTHR47739">
    <property type="entry name" value="TRNA1(VAL) (ADENINE(37)-N6)-METHYLTRANSFERASE"/>
    <property type="match status" value="1"/>
</dbReference>
<dbReference type="InterPro" id="IPR022882">
    <property type="entry name" value="tRNA_adenine-N6_MeTrfase"/>
</dbReference>
<keyword evidence="1 6" id="KW-0963">Cytoplasm</keyword>
<evidence type="ECO:0000256" key="1">
    <source>
        <dbReference type="ARBA" id="ARBA00022490"/>
    </source>
</evidence>
<gene>
    <name evidence="8" type="ORF">DEB45_03705</name>
</gene>
<keyword evidence="5 6" id="KW-0819">tRNA processing</keyword>
<dbReference type="GO" id="GO:0008033">
    <property type="term" value="P:tRNA processing"/>
    <property type="evidence" value="ECO:0007669"/>
    <property type="project" value="UniProtKB-UniRule"/>
</dbReference>
<organism evidence="8 9">
    <name type="scientific">Alteromonas australica</name>
    <dbReference type="NCBI Taxonomy" id="589873"/>
    <lineage>
        <taxon>Bacteria</taxon>
        <taxon>Pseudomonadati</taxon>
        <taxon>Pseudomonadota</taxon>
        <taxon>Gammaproteobacteria</taxon>
        <taxon>Alteromonadales</taxon>
        <taxon>Alteromonadaceae</taxon>
        <taxon>Alteromonas/Salinimonas group</taxon>
        <taxon>Alteromonas</taxon>
    </lineage>
</organism>
<dbReference type="CDD" id="cd02440">
    <property type="entry name" value="AdoMet_MTases"/>
    <property type="match status" value="1"/>
</dbReference>
<comment type="similarity">
    <text evidence="6">Belongs to the methyltransferase superfamily. tRNA (adenine-N(6)-)-methyltransferase family.</text>
</comment>
<feature type="domain" description="Methyltransferase small" evidence="7">
    <location>
        <begin position="24"/>
        <end position="124"/>
    </location>
</feature>